<dbReference type="EMBL" id="CP020465">
    <property type="protein sequence ID" value="ASP49573.1"/>
    <property type="molecule type" value="Genomic_DNA"/>
</dbReference>
<sequence length="71" mass="8335">MKYYFNLNITSQEYLPYYQGKIQSIIVRSEQGVKVEFPAMHLRKYLTGNGIKGHFCLQTQNNKFLSLDKLS</sequence>
<proteinExistence type="predicted"/>
<name>A0A222GD31_9GAMM</name>
<dbReference type="InterPro" id="IPR021363">
    <property type="entry name" value="DUF2835"/>
</dbReference>
<evidence type="ECO:0000313" key="1">
    <source>
        <dbReference type="EMBL" id="ASP49573.1"/>
    </source>
</evidence>
<dbReference type="KEGG" id="cber:B5D82_18410"/>
<keyword evidence="2" id="KW-1185">Reference proteome</keyword>
<reference evidence="1 2" key="1">
    <citation type="submission" date="2017-08" db="EMBL/GenBank/DDBJ databases">
        <title>Complete genome of Colwellia sp. NB097-1, a psychrophile bacterium ioslated from Bering Sea.</title>
        <authorList>
            <person name="Chen X."/>
        </authorList>
    </citation>
    <scope>NUCLEOTIDE SEQUENCE [LARGE SCALE GENOMIC DNA]</scope>
    <source>
        <strain evidence="1 2">NB097-1</strain>
    </source>
</reference>
<evidence type="ECO:0000313" key="2">
    <source>
        <dbReference type="Proteomes" id="UP000202259"/>
    </source>
</evidence>
<dbReference type="Pfam" id="PF11197">
    <property type="entry name" value="DUF2835"/>
    <property type="match status" value="1"/>
</dbReference>
<gene>
    <name evidence="1" type="ORF">B5D82_18410</name>
</gene>
<organism evidence="1 2">
    <name type="scientific">Cognaticolwellia beringensis</name>
    <dbReference type="NCBI Taxonomy" id="1967665"/>
    <lineage>
        <taxon>Bacteria</taxon>
        <taxon>Pseudomonadati</taxon>
        <taxon>Pseudomonadota</taxon>
        <taxon>Gammaproteobacteria</taxon>
        <taxon>Alteromonadales</taxon>
        <taxon>Colwelliaceae</taxon>
        <taxon>Cognaticolwellia</taxon>
    </lineage>
</organism>
<dbReference type="AlphaFoldDB" id="A0A222GD31"/>
<dbReference type="RefSeq" id="WP_081153762.1">
    <property type="nucleotide sequence ID" value="NZ_CP020465.1"/>
</dbReference>
<dbReference type="OrthoDB" id="5600793at2"/>
<dbReference type="Proteomes" id="UP000202259">
    <property type="component" value="Chromosome"/>
</dbReference>
<accession>A0A222GD31</accession>
<protein>
    <submittedName>
        <fullName evidence="1">DUF2835 domain-containing protein</fullName>
    </submittedName>
</protein>